<feature type="transmembrane region" description="Helical" evidence="1">
    <location>
        <begin position="20"/>
        <end position="42"/>
    </location>
</feature>
<accession>A0A6A4PLK3</accession>
<organism evidence="2 3">
    <name type="scientific">Lupinus albus</name>
    <name type="common">White lupine</name>
    <name type="synonym">Lupinus termis</name>
    <dbReference type="NCBI Taxonomy" id="3870"/>
    <lineage>
        <taxon>Eukaryota</taxon>
        <taxon>Viridiplantae</taxon>
        <taxon>Streptophyta</taxon>
        <taxon>Embryophyta</taxon>
        <taxon>Tracheophyta</taxon>
        <taxon>Spermatophyta</taxon>
        <taxon>Magnoliopsida</taxon>
        <taxon>eudicotyledons</taxon>
        <taxon>Gunneridae</taxon>
        <taxon>Pentapetalae</taxon>
        <taxon>rosids</taxon>
        <taxon>fabids</taxon>
        <taxon>Fabales</taxon>
        <taxon>Fabaceae</taxon>
        <taxon>Papilionoideae</taxon>
        <taxon>50 kb inversion clade</taxon>
        <taxon>genistoids sensu lato</taxon>
        <taxon>core genistoids</taxon>
        <taxon>Genisteae</taxon>
        <taxon>Lupinus</taxon>
    </lineage>
</organism>
<dbReference type="EMBL" id="WOCE01000012">
    <property type="protein sequence ID" value="KAE9602403.1"/>
    <property type="molecule type" value="Genomic_DNA"/>
</dbReference>
<keyword evidence="3" id="KW-1185">Reference proteome</keyword>
<feature type="transmembrane region" description="Helical" evidence="1">
    <location>
        <begin position="48"/>
        <end position="70"/>
    </location>
</feature>
<evidence type="ECO:0000313" key="3">
    <source>
        <dbReference type="Proteomes" id="UP000447434"/>
    </source>
</evidence>
<protein>
    <submittedName>
        <fullName evidence="2">Uncharacterized protein</fullName>
    </submittedName>
</protein>
<gene>
    <name evidence="2" type="ORF">Lalb_Chr12g0199211</name>
</gene>
<reference evidence="3" key="1">
    <citation type="journal article" date="2020" name="Nat. Commun.">
        <title>Genome sequence of the cluster root forming white lupin.</title>
        <authorList>
            <person name="Hufnagel B."/>
            <person name="Marques A."/>
            <person name="Soriano A."/>
            <person name="Marques L."/>
            <person name="Divol F."/>
            <person name="Doumas P."/>
            <person name="Sallet E."/>
            <person name="Mancinotti D."/>
            <person name="Carrere S."/>
            <person name="Marande W."/>
            <person name="Arribat S."/>
            <person name="Keller J."/>
            <person name="Huneau C."/>
            <person name="Blein T."/>
            <person name="Aime D."/>
            <person name="Laguerre M."/>
            <person name="Taylor J."/>
            <person name="Schubert V."/>
            <person name="Nelson M."/>
            <person name="Geu-Flores F."/>
            <person name="Crespi M."/>
            <person name="Gallardo-Guerrero K."/>
            <person name="Delaux P.-M."/>
            <person name="Salse J."/>
            <person name="Berges H."/>
            <person name="Guyot R."/>
            <person name="Gouzy J."/>
            <person name="Peret B."/>
        </authorList>
    </citation>
    <scope>NUCLEOTIDE SEQUENCE [LARGE SCALE GENOMIC DNA]</scope>
    <source>
        <strain evidence="3">cv. Amiga</strain>
    </source>
</reference>
<dbReference type="Proteomes" id="UP000447434">
    <property type="component" value="Chromosome 12"/>
</dbReference>
<keyword evidence="1" id="KW-0472">Membrane</keyword>
<dbReference type="AlphaFoldDB" id="A0A6A4PLK3"/>
<comment type="caution">
    <text evidence="2">The sequence shown here is derived from an EMBL/GenBank/DDBJ whole genome shotgun (WGS) entry which is preliminary data.</text>
</comment>
<keyword evidence="1" id="KW-0812">Transmembrane</keyword>
<evidence type="ECO:0000313" key="2">
    <source>
        <dbReference type="EMBL" id="KAE9602403.1"/>
    </source>
</evidence>
<proteinExistence type="predicted"/>
<keyword evidence="1" id="KW-1133">Transmembrane helix</keyword>
<sequence>MSVNFRSTINKVVAEIGKKITCLILIPIDSNLMVVTFFGVYFVYGFCIWIWDGICIWLLDEVCMICICSIKEMDKE</sequence>
<name>A0A6A4PLK3_LUPAL</name>
<evidence type="ECO:0000256" key="1">
    <source>
        <dbReference type="SAM" id="Phobius"/>
    </source>
</evidence>